<dbReference type="EMBL" id="BMEO01000003">
    <property type="protein sequence ID" value="GGF89337.1"/>
    <property type="molecule type" value="Genomic_DNA"/>
</dbReference>
<keyword evidence="1" id="KW-0732">Signal</keyword>
<evidence type="ECO:0000313" key="3">
    <source>
        <dbReference type="Proteomes" id="UP000605253"/>
    </source>
</evidence>
<gene>
    <name evidence="2" type="ORF">GCM10011365_08180</name>
</gene>
<feature type="signal peptide" evidence="1">
    <location>
        <begin position="1"/>
        <end position="26"/>
    </location>
</feature>
<dbReference type="AlphaFoldDB" id="A0A917FJQ6"/>
<protein>
    <submittedName>
        <fullName evidence="2">Uncharacterized protein</fullName>
    </submittedName>
</protein>
<organism evidence="2 3">
    <name type="scientific">Marinicella pacifica</name>
    <dbReference type="NCBI Taxonomy" id="1171543"/>
    <lineage>
        <taxon>Bacteria</taxon>
        <taxon>Pseudomonadati</taxon>
        <taxon>Pseudomonadota</taxon>
        <taxon>Gammaproteobacteria</taxon>
        <taxon>Lysobacterales</taxon>
        <taxon>Marinicellaceae</taxon>
        <taxon>Marinicella</taxon>
    </lineage>
</organism>
<accession>A0A917FJQ6</accession>
<evidence type="ECO:0000256" key="1">
    <source>
        <dbReference type="SAM" id="SignalP"/>
    </source>
</evidence>
<feature type="chain" id="PRO_5037777995" evidence="1">
    <location>
        <begin position="27"/>
        <end position="481"/>
    </location>
</feature>
<reference evidence="2" key="1">
    <citation type="journal article" date="2014" name="Int. J. Syst. Evol. Microbiol.">
        <title>Complete genome sequence of Corynebacterium casei LMG S-19264T (=DSM 44701T), isolated from a smear-ripened cheese.</title>
        <authorList>
            <consortium name="US DOE Joint Genome Institute (JGI-PGF)"/>
            <person name="Walter F."/>
            <person name="Albersmeier A."/>
            <person name="Kalinowski J."/>
            <person name="Ruckert C."/>
        </authorList>
    </citation>
    <scope>NUCLEOTIDE SEQUENCE</scope>
    <source>
        <strain evidence="2">CGMCC 1.12181</strain>
    </source>
</reference>
<dbReference type="Proteomes" id="UP000605253">
    <property type="component" value="Unassembled WGS sequence"/>
</dbReference>
<dbReference type="RefSeq" id="WP_188364422.1">
    <property type="nucleotide sequence ID" value="NZ_BAABJF010000004.1"/>
</dbReference>
<name>A0A917FJQ6_9GAMM</name>
<sequence length="481" mass="52031">MNNFKLKTITLSVLILFMTLSFQAAAVFVNPKGQGEVILVPYYTVNNNLNTSVNITNTKPTPKAIKITLREGLNGLPVLSYNVYLGGYDTWTFVMGAIPSSIPGYEGEPSGGLLSGDQSCAPLFNKAKTEFNFEGLVDGPQTTQRTREGFIEIIEMGELQGDAAESAQAVNGMPGNCQFFETAWQEGGLWHEASGGNSQQDLAPASGGLMAEVDIIQVGEGANYSIPVVALADFFADDAIIHAAPTDTSLSLDAAAPKATVLSDTKAYQLSFERGIDAVSAVLMADEVTSTYSFEWTVNTISETVYTQPTRRFYLGENNQTIDPPYAEFTYCDSKVDYRMSRVKVLGFDRDGGASFYIGSPGYTPPRCYGVMGYYGSVWVQSHLRGSYSGMSIVSGSQNSGGLQINDNGELRSGYIRTRFDGVRPISATDTETGQTVHVMGLPVIGVTLMRFTNTNAQPGILAQYGFAYPLKSRSRIEVLD</sequence>
<comment type="caution">
    <text evidence="2">The sequence shown here is derived from an EMBL/GenBank/DDBJ whole genome shotgun (WGS) entry which is preliminary data.</text>
</comment>
<proteinExistence type="predicted"/>
<reference evidence="2" key="2">
    <citation type="submission" date="2020-09" db="EMBL/GenBank/DDBJ databases">
        <authorList>
            <person name="Sun Q."/>
            <person name="Zhou Y."/>
        </authorList>
    </citation>
    <scope>NUCLEOTIDE SEQUENCE</scope>
    <source>
        <strain evidence="2">CGMCC 1.12181</strain>
    </source>
</reference>
<keyword evidence="3" id="KW-1185">Reference proteome</keyword>
<evidence type="ECO:0000313" key="2">
    <source>
        <dbReference type="EMBL" id="GGF89337.1"/>
    </source>
</evidence>